<gene>
    <name evidence="1" type="ORF">IEI95_007425</name>
</gene>
<dbReference type="AlphaFoldDB" id="A0AAE2UTA2"/>
<sequence length="200" mass="21609">MELNIRRMLTVKDDAYDDGVTRVERPLRKVAVIFVVANPLAGTRGANVQGLIDVSPKLGEMMGRKLVEAMGEFEIQGYGKGGLVGLGGEQEHANALLTTAFANPLRSQIGGGEAWISSYQKVVAPNAVIDIPMNHKDEIYVRSHYDGMTLTVPNGPQYDEIAIIFCAASRGRLSARVGGLTHEEVLTRKMAVQASREGAT</sequence>
<dbReference type="RefSeq" id="WP_071206337.1">
    <property type="nucleotide sequence ID" value="NZ_CP118261.1"/>
</dbReference>
<name>A0AAE2UTA2_AGRVI</name>
<protein>
    <submittedName>
        <fullName evidence="1">Amino acid synthesis family protein</fullName>
    </submittedName>
</protein>
<dbReference type="InterPro" id="IPR035936">
    <property type="entry name" value="BB2672"/>
</dbReference>
<dbReference type="SUPFAM" id="SSF160519">
    <property type="entry name" value="BB2672-like"/>
    <property type="match status" value="1"/>
</dbReference>
<dbReference type="Gene3D" id="3.30.1330.110">
    <property type="entry name" value="BB2672"/>
    <property type="match status" value="1"/>
</dbReference>
<reference evidence="1" key="1">
    <citation type="submission" date="2020-11" db="EMBL/GenBank/DDBJ databases">
        <title>Agrobacterium vitis strain K377 genome.</title>
        <authorList>
            <person name="Xi H."/>
        </authorList>
    </citation>
    <scope>NUCLEOTIDE SEQUENCE</scope>
    <source>
        <strain evidence="1">K377</strain>
    </source>
</reference>
<comment type="caution">
    <text evidence="1">The sequence shown here is derived from an EMBL/GenBank/DDBJ whole genome shotgun (WGS) entry which is preliminary data.</text>
</comment>
<dbReference type="EMBL" id="JACXXJ020000003">
    <property type="protein sequence ID" value="MBF2714091.1"/>
    <property type="molecule type" value="Genomic_DNA"/>
</dbReference>
<evidence type="ECO:0000313" key="2">
    <source>
        <dbReference type="Proteomes" id="UP000655037"/>
    </source>
</evidence>
<dbReference type="InterPro" id="IPR009569">
    <property type="entry name" value="AA_synth_put"/>
</dbReference>
<evidence type="ECO:0000313" key="1">
    <source>
        <dbReference type="EMBL" id="MBF2714091.1"/>
    </source>
</evidence>
<proteinExistence type="predicted"/>
<accession>A0AAE2UTA2</accession>
<dbReference type="Proteomes" id="UP000655037">
    <property type="component" value="Unassembled WGS sequence"/>
</dbReference>
<organism evidence="1 2">
    <name type="scientific">Agrobacterium vitis</name>
    <name type="common">Rhizobium vitis</name>
    <dbReference type="NCBI Taxonomy" id="373"/>
    <lineage>
        <taxon>Bacteria</taxon>
        <taxon>Pseudomonadati</taxon>
        <taxon>Pseudomonadota</taxon>
        <taxon>Alphaproteobacteria</taxon>
        <taxon>Hyphomicrobiales</taxon>
        <taxon>Rhizobiaceae</taxon>
        <taxon>Rhizobium/Agrobacterium group</taxon>
        <taxon>Agrobacterium</taxon>
    </lineage>
</organism>
<dbReference type="Pfam" id="PF06684">
    <property type="entry name" value="AA_synth"/>
    <property type="match status" value="1"/>
</dbReference>